<feature type="region of interest" description="Disordered" evidence="1">
    <location>
        <begin position="713"/>
        <end position="781"/>
    </location>
</feature>
<dbReference type="RefSeq" id="XP_007731877.1">
    <property type="nucleotide sequence ID" value="XM_007733687.1"/>
</dbReference>
<feature type="compositionally biased region" description="Basic and acidic residues" evidence="1">
    <location>
        <begin position="210"/>
        <end position="221"/>
    </location>
</feature>
<evidence type="ECO:0000313" key="2">
    <source>
        <dbReference type="EMBL" id="EXJ86598.1"/>
    </source>
</evidence>
<protein>
    <submittedName>
        <fullName evidence="2">Uncharacterized protein</fullName>
    </submittedName>
</protein>
<accession>W9Y273</accession>
<reference evidence="2 3" key="1">
    <citation type="submission" date="2013-03" db="EMBL/GenBank/DDBJ databases">
        <title>The Genome Sequence of Capronia epimyces CBS 606.96.</title>
        <authorList>
            <consortium name="The Broad Institute Genomics Platform"/>
            <person name="Cuomo C."/>
            <person name="de Hoog S."/>
            <person name="Gorbushina A."/>
            <person name="Walker B."/>
            <person name="Young S.K."/>
            <person name="Zeng Q."/>
            <person name="Gargeya S."/>
            <person name="Fitzgerald M."/>
            <person name="Haas B."/>
            <person name="Abouelleil A."/>
            <person name="Allen A.W."/>
            <person name="Alvarado L."/>
            <person name="Arachchi H.M."/>
            <person name="Berlin A.M."/>
            <person name="Chapman S.B."/>
            <person name="Gainer-Dewar J."/>
            <person name="Goldberg J."/>
            <person name="Griggs A."/>
            <person name="Gujja S."/>
            <person name="Hansen M."/>
            <person name="Howarth C."/>
            <person name="Imamovic A."/>
            <person name="Ireland A."/>
            <person name="Larimer J."/>
            <person name="McCowan C."/>
            <person name="Murphy C."/>
            <person name="Pearson M."/>
            <person name="Poon T.W."/>
            <person name="Priest M."/>
            <person name="Roberts A."/>
            <person name="Saif S."/>
            <person name="Shea T."/>
            <person name="Sisk P."/>
            <person name="Sykes S."/>
            <person name="Wortman J."/>
            <person name="Nusbaum C."/>
            <person name="Birren B."/>
        </authorList>
    </citation>
    <scope>NUCLEOTIDE SEQUENCE [LARGE SCALE GENOMIC DNA]</scope>
    <source>
        <strain evidence="2 3">CBS 606.96</strain>
    </source>
</reference>
<proteinExistence type="predicted"/>
<feature type="compositionally biased region" description="Polar residues" evidence="1">
    <location>
        <begin position="92"/>
        <end position="105"/>
    </location>
</feature>
<dbReference type="eggNOG" id="ENOG502T56Y">
    <property type="taxonomic scope" value="Eukaryota"/>
</dbReference>
<dbReference type="AlphaFoldDB" id="W9Y273"/>
<feature type="compositionally biased region" description="Pro residues" evidence="1">
    <location>
        <begin position="625"/>
        <end position="636"/>
    </location>
</feature>
<evidence type="ECO:0000313" key="3">
    <source>
        <dbReference type="Proteomes" id="UP000019478"/>
    </source>
</evidence>
<sequence length="781" mass="84819">MFLSSDPATKAPDGHDSDCDDGIEEQHSLTTRHPRPRSQERRPTSGSSLTQAYQNNIPSGWLEEQVHPGSPEADPSRSAAVKQEVIQDTAEVPQQPQQETRSNAFPSLGRETRDPFDTQNLPPHLATLSESMTRYQHKLNAIHNALMSPRRQPSYNSDFYQALPHGLPFLPSPTQDPWRSDSNHGVPFEDHNTATAGEAMRTGAYVDREDDQRFESKHPLEDLQGYSTNDPGAQDSFRLPSPLEHSPPAIKTDRAGSAETEKAIGEHSPDYTQHENTPNLLVGAGEYPTDNASPHETDICQFRECAFHGTLRQAQPDLSRERHSLAQEQVRATSDVDEQPPISAQDQVLDRDLVTAADGNFTVPRNLSWGINSDSIRRFEAEVLRKRPDMTQQERNEALLMFHIREQARQSVNGGREPGLEPGNSQVTSWPSSEMPGAQTSVPTCSCSKGALCTCSSGSCRCGTDGPGPAVSPISRKATSTSSGPSKAAVPGSPLRPLSNKTDDHQTGQRLISRPDTPRPLPESGPSTPFSLQALRHSIRQSVEPELPHPNWQRESTPGYEDRSATPSPLSRQGVDVNADVDMPDAPDGLAQVTLGRQASLPPSMPHPGRSRSQSPDKPATPIRNPNPLPPVPPIPGSGSPLKQPKRADRRKSAAAAAVQGAKVDKRSVTATATARLGASKPKSRNVTRKATASVGRLVEQAKAEKMDKAAAAAAGDRDCDAEKTKPTAGSKVAAAVEKIEQQVRDREQEETGKNVILKQKDGTPVRRSQRANKGTRMSLD</sequence>
<evidence type="ECO:0000256" key="1">
    <source>
        <dbReference type="SAM" id="MobiDB-lite"/>
    </source>
</evidence>
<feature type="compositionally biased region" description="Polar residues" evidence="1">
    <location>
        <begin position="44"/>
        <end position="58"/>
    </location>
</feature>
<feature type="compositionally biased region" description="Basic and acidic residues" evidence="1">
    <location>
        <begin position="738"/>
        <end position="765"/>
    </location>
</feature>
<feature type="compositionally biased region" description="Basic and acidic residues" evidence="1">
    <location>
        <begin position="251"/>
        <end position="273"/>
    </location>
</feature>
<keyword evidence="3" id="KW-1185">Reference proteome</keyword>
<feature type="region of interest" description="Disordered" evidence="1">
    <location>
        <begin position="210"/>
        <end position="295"/>
    </location>
</feature>
<organism evidence="2 3">
    <name type="scientific">Capronia epimyces CBS 606.96</name>
    <dbReference type="NCBI Taxonomy" id="1182542"/>
    <lineage>
        <taxon>Eukaryota</taxon>
        <taxon>Fungi</taxon>
        <taxon>Dikarya</taxon>
        <taxon>Ascomycota</taxon>
        <taxon>Pezizomycotina</taxon>
        <taxon>Eurotiomycetes</taxon>
        <taxon>Chaetothyriomycetidae</taxon>
        <taxon>Chaetothyriales</taxon>
        <taxon>Herpotrichiellaceae</taxon>
        <taxon>Capronia</taxon>
    </lineage>
</organism>
<name>W9Y273_9EURO</name>
<feature type="compositionally biased region" description="Basic and acidic residues" evidence="1">
    <location>
        <begin position="716"/>
        <end position="726"/>
    </location>
</feature>
<dbReference type="EMBL" id="AMGY01000003">
    <property type="protein sequence ID" value="EXJ86598.1"/>
    <property type="molecule type" value="Genomic_DNA"/>
</dbReference>
<feature type="region of interest" description="Disordered" evidence="1">
    <location>
        <begin position="542"/>
        <end position="693"/>
    </location>
</feature>
<gene>
    <name evidence="2" type="ORF">A1O3_03551</name>
</gene>
<comment type="caution">
    <text evidence="2">The sequence shown here is derived from an EMBL/GenBank/DDBJ whole genome shotgun (WGS) entry which is preliminary data.</text>
</comment>
<feature type="region of interest" description="Disordered" evidence="1">
    <location>
        <begin position="411"/>
        <end position="443"/>
    </location>
</feature>
<feature type="compositionally biased region" description="Polar residues" evidence="1">
    <location>
        <begin position="423"/>
        <end position="443"/>
    </location>
</feature>
<dbReference type="HOGENOM" id="CLU_313296_0_0_1"/>
<dbReference type="OrthoDB" id="4121327at2759"/>
<feature type="region of interest" description="Disordered" evidence="1">
    <location>
        <begin position="464"/>
        <end position="530"/>
    </location>
</feature>
<feature type="region of interest" description="Disordered" evidence="1">
    <location>
        <begin position="1"/>
        <end position="121"/>
    </location>
</feature>
<dbReference type="Proteomes" id="UP000019478">
    <property type="component" value="Unassembled WGS sequence"/>
</dbReference>
<dbReference type="GeneID" id="19167677"/>